<evidence type="ECO:0000313" key="1">
    <source>
        <dbReference type="EMBL" id="AAO05241.1"/>
    </source>
</evidence>
<reference evidence="1 2" key="1">
    <citation type="journal article" date="2003" name="Mol. Microbiol.">
        <title>Genome-based analysis of virulence genes in a non-biofilm-forming Staphylococcus epidermidis strain (ATCC 12228).</title>
        <authorList>
            <person name="Zhang Y.Q."/>
            <person name="Ren S.X."/>
            <person name="Li H.L."/>
            <person name="Wang Y.X."/>
            <person name="Fu G."/>
            <person name="Yang J."/>
            <person name="Qin Z.Q."/>
            <person name="Miao Y.G."/>
            <person name="Wang W.Y."/>
            <person name="Chen R.S."/>
            <person name="Shen Y."/>
            <person name="Chen Z."/>
            <person name="Yuan Z.H."/>
            <person name="Zhao G.P."/>
            <person name="Qu D."/>
            <person name="Danchin A."/>
            <person name="Wen Y.M."/>
        </authorList>
    </citation>
    <scope>NUCLEOTIDE SEQUENCE [LARGE SCALE GENOMIC DNA]</scope>
    <source>
        <strain evidence="2">ATCC 12228 / FDA PCI 1200</strain>
    </source>
</reference>
<name>A0A0H2VHH7_STAES</name>
<dbReference type="PATRIC" id="fig|176280.10.peg.1606"/>
<accession>A0A0H2VHH7</accession>
<dbReference type="InterPro" id="IPR028082">
    <property type="entry name" value="Peripla_BP_I"/>
</dbReference>
<dbReference type="EMBL" id="AE015929">
    <property type="protein sequence ID" value="AAO05241.1"/>
    <property type="molecule type" value="Genomic_DNA"/>
</dbReference>
<dbReference type="HOGENOM" id="CLU_3173440_0_0_9"/>
<dbReference type="KEGG" id="sep:SE_1642"/>
<proteinExistence type="predicted"/>
<gene>
    <name evidence="1" type="ordered locus">SE_1642</name>
</gene>
<dbReference type="Proteomes" id="UP000001411">
    <property type="component" value="Chromosome"/>
</dbReference>
<dbReference type="OrthoDB" id="3180992at2"/>
<protein>
    <submittedName>
        <fullName evidence="1">Sucrose operon repressor</fullName>
    </submittedName>
</protein>
<dbReference type="AlphaFoldDB" id="A0A0H2VHH7"/>
<sequence>MTQIVSPVIQTVSYNYFEAGKQALKEINQLLKGEQTTLKIKIPIKLN</sequence>
<dbReference type="SUPFAM" id="SSF53822">
    <property type="entry name" value="Periplasmic binding protein-like I"/>
    <property type="match status" value="1"/>
</dbReference>
<evidence type="ECO:0000313" key="2">
    <source>
        <dbReference type="Proteomes" id="UP000001411"/>
    </source>
</evidence>
<organism evidence="1 2">
    <name type="scientific">Staphylococcus epidermidis (strain ATCC 12228 / FDA PCI 1200)</name>
    <dbReference type="NCBI Taxonomy" id="176280"/>
    <lineage>
        <taxon>Bacteria</taxon>
        <taxon>Bacillati</taxon>
        <taxon>Bacillota</taxon>
        <taxon>Bacilli</taxon>
        <taxon>Bacillales</taxon>
        <taxon>Staphylococcaceae</taxon>
        <taxon>Staphylococcus</taxon>
    </lineage>
</organism>